<dbReference type="Pfam" id="PF01189">
    <property type="entry name" value="Methyltr_RsmB-F"/>
    <property type="match status" value="1"/>
</dbReference>
<keyword evidence="4 6" id="KW-0949">S-adenosyl-L-methionine</keyword>
<proteinExistence type="inferred from homology"/>
<name>A0A1Y5SJX1_9RHOB</name>
<evidence type="ECO:0000256" key="4">
    <source>
        <dbReference type="ARBA" id="ARBA00022691"/>
    </source>
</evidence>
<reference evidence="8 9" key="1">
    <citation type="submission" date="2017-03" db="EMBL/GenBank/DDBJ databases">
        <authorList>
            <person name="Afonso C.L."/>
            <person name="Miller P.J."/>
            <person name="Scott M.A."/>
            <person name="Spackman E."/>
            <person name="Goraichik I."/>
            <person name="Dimitrov K.M."/>
            <person name="Suarez D.L."/>
            <person name="Swayne D.E."/>
        </authorList>
    </citation>
    <scope>NUCLEOTIDE SEQUENCE [LARGE SCALE GENOMIC DNA]</scope>
    <source>
        <strain evidence="8 9">CECT 7066</strain>
    </source>
</reference>
<dbReference type="InterPro" id="IPR035926">
    <property type="entry name" value="NusB-like_sf"/>
</dbReference>
<dbReference type="AlphaFoldDB" id="A0A1Y5SJX1"/>
<dbReference type="InterPro" id="IPR018314">
    <property type="entry name" value="RsmB/NOL1/NOP2-like_CS"/>
</dbReference>
<dbReference type="GO" id="GO:0003723">
    <property type="term" value="F:RNA binding"/>
    <property type="evidence" value="ECO:0007669"/>
    <property type="project" value="UniProtKB-UniRule"/>
</dbReference>
<feature type="binding site" evidence="6">
    <location>
        <position position="257"/>
    </location>
    <ligand>
        <name>S-adenosyl-L-methionine</name>
        <dbReference type="ChEBI" id="CHEBI:59789"/>
    </ligand>
</feature>
<evidence type="ECO:0000259" key="7">
    <source>
        <dbReference type="PROSITE" id="PS51686"/>
    </source>
</evidence>
<dbReference type="SUPFAM" id="SSF48013">
    <property type="entry name" value="NusB-like"/>
    <property type="match status" value="1"/>
</dbReference>
<dbReference type="PANTHER" id="PTHR22807">
    <property type="entry name" value="NOP2 YEAST -RELATED NOL1/NOP2/FMU SUN DOMAIN-CONTAINING"/>
    <property type="match status" value="1"/>
</dbReference>
<organism evidence="8 9">
    <name type="scientific">Palleronia marisminoris</name>
    <dbReference type="NCBI Taxonomy" id="315423"/>
    <lineage>
        <taxon>Bacteria</taxon>
        <taxon>Pseudomonadati</taxon>
        <taxon>Pseudomonadota</taxon>
        <taxon>Alphaproteobacteria</taxon>
        <taxon>Rhodobacterales</taxon>
        <taxon>Roseobacteraceae</taxon>
        <taxon>Palleronia</taxon>
    </lineage>
</organism>
<dbReference type="PROSITE" id="PS51686">
    <property type="entry name" value="SAM_MT_RSMB_NOP"/>
    <property type="match status" value="1"/>
</dbReference>
<sequence length="429" mass="45676">MDTARAAALTLIREVTESGRLLPEVSDKILAPLSGPDRARAMRLALTTLRWKDRADRALGPHLRMKPRPEVLNVMRLALCEIYVEGAAPHGAVGAAVDLSRGTERGKGQAGLVNAVLRNVLRKGPEAWEALPVPRLPKWLRKPLVTDFGKDAVAGMEIAFAAGAPLDLTVKDDPEGWAEQLGGTVTPTGSVRLARQGQVSKLPGYDEGAWWVQDAAAAVPVRALDPQPGERVLDMCAAPGGKTMQIAAAGAEVTALDISEGRLAQVHENLARCGLAAEVVAADALEWQGRPFDAVLLDAPCSATGTIRRHPDLPVAKTSDAFPELFALQERLIDRALSLVKPGGRVVFCTCSLLIDEGEEQVRDALARHPGLTVETAPLSIPGIDSAWVGPEGLRLRPDYWPDLGGMDGFFVTVLRRAPHGDDSAGGPV</sequence>
<feature type="binding site" evidence="6">
    <location>
        <position position="298"/>
    </location>
    <ligand>
        <name>S-adenosyl-L-methionine</name>
        <dbReference type="ChEBI" id="CHEBI:59789"/>
    </ligand>
</feature>
<evidence type="ECO:0000256" key="2">
    <source>
        <dbReference type="ARBA" id="ARBA00022603"/>
    </source>
</evidence>
<evidence type="ECO:0000256" key="1">
    <source>
        <dbReference type="ARBA" id="ARBA00007494"/>
    </source>
</evidence>
<dbReference type="InterPro" id="IPR023267">
    <property type="entry name" value="RCMT"/>
</dbReference>
<feature type="domain" description="SAM-dependent MTase RsmB/NOP-type" evidence="7">
    <location>
        <begin position="128"/>
        <end position="418"/>
    </location>
</feature>
<dbReference type="Proteomes" id="UP000193870">
    <property type="component" value="Unassembled WGS sequence"/>
</dbReference>
<gene>
    <name evidence="8" type="primary">rsmB_1</name>
    <name evidence="8" type="ORF">PAM7066_01831</name>
</gene>
<comment type="similarity">
    <text evidence="1 6">Belongs to the class I-like SAM-binding methyltransferase superfamily. RsmB/NOP family.</text>
</comment>
<dbReference type="InterPro" id="IPR029063">
    <property type="entry name" value="SAM-dependent_MTases_sf"/>
</dbReference>
<dbReference type="GO" id="GO:0006355">
    <property type="term" value="P:regulation of DNA-templated transcription"/>
    <property type="evidence" value="ECO:0007669"/>
    <property type="project" value="InterPro"/>
</dbReference>
<dbReference type="Gene3D" id="3.40.50.150">
    <property type="entry name" value="Vaccinia Virus protein VP39"/>
    <property type="match status" value="1"/>
</dbReference>
<dbReference type="CDD" id="cd02440">
    <property type="entry name" value="AdoMet_MTases"/>
    <property type="match status" value="1"/>
</dbReference>
<dbReference type="EMBL" id="FWFV01000004">
    <property type="protein sequence ID" value="SLN42527.1"/>
    <property type="molecule type" value="Genomic_DNA"/>
</dbReference>
<protein>
    <submittedName>
        <fullName evidence="8">Ribosomal RNA small subunit methyltransferase B</fullName>
        <ecNumber evidence="8">2.1.1.176</ecNumber>
    </submittedName>
</protein>
<evidence type="ECO:0000313" key="9">
    <source>
        <dbReference type="Proteomes" id="UP000193870"/>
    </source>
</evidence>
<dbReference type="OrthoDB" id="9810297at2"/>
<keyword evidence="5 6" id="KW-0694">RNA-binding</keyword>
<evidence type="ECO:0000256" key="5">
    <source>
        <dbReference type="ARBA" id="ARBA00022884"/>
    </source>
</evidence>
<dbReference type="InterPro" id="IPR006027">
    <property type="entry name" value="NusB_RsmB_TIM44"/>
</dbReference>
<feature type="active site" description="Nucleophile" evidence="6">
    <location>
        <position position="351"/>
    </location>
</feature>
<dbReference type="InterPro" id="IPR049560">
    <property type="entry name" value="MeTrfase_RsmB-F_NOP2_cat"/>
</dbReference>
<dbReference type="PROSITE" id="PS01153">
    <property type="entry name" value="NOL1_NOP2_SUN"/>
    <property type="match status" value="1"/>
</dbReference>
<dbReference type="InterPro" id="IPR001678">
    <property type="entry name" value="MeTrfase_RsmB-F_NOP2_dom"/>
</dbReference>
<dbReference type="PANTHER" id="PTHR22807:SF61">
    <property type="entry name" value="NOL1_NOP2_SUN FAMILY PROTEIN _ ANTITERMINATION NUSB DOMAIN-CONTAINING PROTEIN"/>
    <property type="match status" value="1"/>
</dbReference>
<dbReference type="SUPFAM" id="SSF53335">
    <property type="entry name" value="S-adenosyl-L-methionine-dependent methyltransferases"/>
    <property type="match status" value="1"/>
</dbReference>
<dbReference type="EC" id="2.1.1.176" evidence="8"/>
<dbReference type="STRING" id="315423.SAMN04488020_104209"/>
<evidence type="ECO:0000256" key="6">
    <source>
        <dbReference type="PROSITE-ProRule" id="PRU01023"/>
    </source>
</evidence>
<keyword evidence="2 6" id="KW-0489">Methyltransferase</keyword>
<keyword evidence="3 6" id="KW-0808">Transferase</keyword>
<keyword evidence="9" id="KW-1185">Reference proteome</keyword>
<evidence type="ECO:0000256" key="3">
    <source>
        <dbReference type="ARBA" id="ARBA00022679"/>
    </source>
</evidence>
<dbReference type="Pfam" id="PF01029">
    <property type="entry name" value="NusB"/>
    <property type="match status" value="1"/>
</dbReference>
<evidence type="ECO:0000313" key="8">
    <source>
        <dbReference type="EMBL" id="SLN42527.1"/>
    </source>
</evidence>
<dbReference type="RefSeq" id="WP_085853822.1">
    <property type="nucleotide sequence ID" value="NZ_FOPF01000004.1"/>
</dbReference>
<dbReference type="PRINTS" id="PR02008">
    <property type="entry name" value="RCMTFAMILY"/>
</dbReference>
<dbReference type="GO" id="GO:0001510">
    <property type="term" value="P:RNA methylation"/>
    <property type="evidence" value="ECO:0007669"/>
    <property type="project" value="InterPro"/>
</dbReference>
<dbReference type="Gene3D" id="1.10.940.10">
    <property type="entry name" value="NusB-like"/>
    <property type="match status" value="1"/>
</dbReference>
<comment type="caution">
    <text evidence="6">Lacks conserved residue(s) required for the propagation of feature annotation.</text>
</comment>
<accession>A0A1Y5SJX1</accession>
<dbReference type="GO" id="GO:0008173">
    <property type="term" value="F:RNA methyltransferase activity"/>
    <property type="evidence" value="ECO:0007669"/>
    <property type="project" value="InterPro"/>
</dbReference>
<feature type="binding site" evidence="6">
    <location>
        <begin position="236"/>
        <end position="242"/>
    </location>
    <ligand>
        <name>S-adenosyl-L-methionine</name>
        <dbReference type="ChEBI" id="CHEBI:59789"/>
    </ligand>
</feature>